<evidence type="ECO:0000313" key="8">
    <source>
        <dbReference type="EMBL" id="CAB4943567.1"/>
    </source>
</evidence>
<evidence type="ECO:0000256" key="4">
    <source>
        <dbReference type="ARBA" id="ARBA00023136"/>
    </source>
</evidence>
<feature type="transmembrane region" description="Helical" evidence="6">
    <location>
        <begin position="79"/>
        <end position="101"/>
    </location>
</feature>
<dbReference type="PANTHER" id="PTHR37422">
    <property type="entry name" value="TEICHURONIC ACID BIOSYNTHESIS PROTEIN TUAE"/>
    <property type="match status" value="1"/>
</dbReference>
<dbReference type="Pfam" id="PF04932">
    <property type="entry name" value="Wzy_C"/>
    <property type="match status" value="1"/>
</dbReference>
<feature type="transmembrane region" description="Helical" evidence="6">
    <location>
        <begin position="178"/>
        <end position="195"/>
    </location>
</feature>
<name>A0A6J7JL00_9ZZZZ</name>
<keyword evidence="3 6" id="KW-1133">Transmembrane helix</keyword>
<evidence type="ECO:0000256" key="5">
    <source>
        <dbReference type="SAM" id="MobiDB-lite"/>
    </source>
</evidence>
<accession>A0A6J7JL00</accession>
<feature type="compositionally biased region" description="Low complexity" evidence="5">
    <location>
        <begin position="699"/>
        <end position="722"/>
    </location>
</feature>
<feature type="transmembrane region" description="Helical" evidence="6">
    <location>
        <begin position="107"/>
        <end position="128"/>
    </location>
</feature>
<keyword evidence="4 6" id="KW-0472">Membrane</keyword>
<feature type="transmembrane region" description="Helical" evidence="6">
    <location>
        <begin position="551"/>
        <end position="574"/>
    </location>
</feature>
<reference evidence="8" key="1">
    <citation type="submission" date="2020-05" db="EMBL/GenBank/DDBJ databases">
        <authorList>
            <person name="Chiriac C."/>
            <person name="Salcher M."/>
            <person name="Ghai R."/>
            <person name="Kavagutti S V."/>
        </authorList>
    </citation>
    <scope>NUCLEOTIDE SEQUENCE</scope>
</reference>
<feature type="transmembrane region" description="Helical" evidence="6">
    <location>
        <begin position="256"/>
        <end position="275"/>
    </location>
</feature>
<dbReference type="PANTHER" id="PTHR37422:SF23">
    <property type="entry name" value="TEICHURONIC ACID BIOSYNTHESIS PROTEIN TUAE"/>
    <property type="match status" value="1"/>
</dbReference>
<dbReference type="EMBL" id="CAFBMK010000267">
    <property type="protein sequence ID" value="CAB4943567.1"/>
    <property type="molecule type" value="Genomic_DNA"/>
</dbReference>
<evidence type="ECO:0000256" key="2">
    <source>
        <dbReference type="ARBA" id="ARBA00022692"/>
    </source>
</evidence>
<evidence type="ECO:0000256" key="3">
    <source>
        <dbReference type="ARBA" id="ARBA00022989"/>
    </source>
</evidence>
<organism evidence="8">
    <name type="scientific">freshwater metagenome</name>
    <dbReference type="NCBI Taxonomy" id="449393"/>
    <lineage>
        <taxon>unclassified sequences</taxon>
        <taxon>metagenomes</taxon>
        <taxon>ecological metagenomes</taxon>
    </lineage>
</organism>
<dbReference type="AlphaFoldDB" id="A0A6J7JL00"/>
<feature type="transmembrane region" description="Helical" evidence="6">
    <location>
        <begin position="231"/>
        <end position="249"/>
    </location>
</feature>
<dbReference type="InterPro" id="IPR007016">
    <property type="entry name" value="O-antigen_ligase-rel_domated"/>
</dbReference>
<feature type="transmembrane region" description="Helical" evidence="6">
    <location>
        <begin position="47"/>
        <end position="67"/>
    </location>
</feature>
<gene>
    <name evidence="8" type="ORF">UFOPK3564_03092</name>
</gene>
<comment type="subcellular location">
    <subcellularLocation>
        <location evidence="1">Membrane</location>
        <topology evidence="1">Multi-pass membrane protein</topology>
    </subcellularLocation>
</comment>
<dbReference type="InterPro" id="IPR051533">
    <property type="entry name" value="WaaL-like"/>
</dbReference>
<protein>
    <submittedName>
        <fullName evidence="8">Unannotated protein</fullName>
    </submittedName>
</protein>
<evidence type="ECO:0000256" key="1">
    <source>
        <dbReference type="ARBA" id="ARBA00004141"/>
    </source>
</evidence>
<feature type="domain" description="O-antigen ligase-related" evidence="7">
    <location>
        <begin position="291"/>
        <end position="444"/>
    </location>
</feature>
<evidence type="ECO:0000259" key="7">
    <source>
        <dbReference type="Pfam" id="PF04932"/>
    </source>
</evidence>
<feature type="transmembrane region" description="Helical" evidence="6">
    <location>
        <begin position="432"/>
        <end position="452"/>
    </location>
</feature>
<feature type="compositionally biased region" description="Gly residues" evidence="5">
    <location>
        <begin position="723"/>
        <end position="740"/>
    </location>
</feature>
<feature type="transmembrane region" description="Helical" evidence="6">
    <location>
        <begin position="287"/>
        <end position="307"/>
    </location>
</feature>
<evidence type="ECO:0000256" key="6">
    <source>
        <dbReference type="SAM" id="Phobius"/>
    </source>
</evidence>
<feature type="transmembrane region" description="Helical" evidence="6">
    <location>
        <begin position="135"/>
        <end position="158"/>
    </location>
</feature>
<proteinExistence type="predicted"/>
<feature type="region of interest" description="Disordered" evidence="5">
    <location>
        <begin position="692"/>
        <end position="766"/>
    </location>
</feature>
<sequence length="766" mass="76759">MHAALRTLRAGRAARDLRPSPGGLLLAALLAVGTGVAFAGGGYGETASAVAVCLTALLAVVVGAMVAGGLGRMLPRRDAALGIVLLLAFALWALVATAWSVRPDRSIAWGALVAAYALAVFVAGAAARIAPSARLVAVVALIGGGVLLCGAALLTRLSPDTAVTIGGLDNAIRLRGPLDYWNALGLVAAIGALAAGRQAVDATRTAAWRVACGALVPPMIGTLILSQSRGAIAALLVGMVVVAWSSGAARLRLPAMVAAAAVAAIPLSITATGRVQGDAVVPQDGRAAVLGGLVAAVLLGGLIALALREAERRIAWDPRRTVGVLRAGAAVGLVALVLGGGVFVASQGSPGAAAASLRDSVASVDEVAPVSGADRLLSVSSSNRTGWWAEAVGAWADRPLQGWGPSGFGTIRKSYRQDTTEVTQPHSLPLQVLAETGVIGFALLGTALWLLVRVAVLRLRRMREEGVDARQLALQATLLGAVAAWLVQCAVDWHFDLPGVSIPVLAALGVAAAAPAPRRSPVEPDGTVAPATIEELDRQLDREERAAPGGALVLTLSLVGALVLAVATVAPVIGDRLASDAQDRLAGGADAQGLKDATSDVALAAALDPFGLKPLEVGRSIAERRGNLLEARRLAIRETVRQPDNPDSWSALASVGGALADRPGMRIAAKRAVALDPYGVLAINQLAAALGRRAPPEASPTATATPLRLPEGTVAGTTSAPGAAGGTTGTTPGAGTGTTGGVATPTTPGRTPAPGTTGTSGGTPTP</sequence>
<feature type="transmembrane region" description="Helical" evidence="6">
    <location>
        <begin position="21"/>
        <end position="41"/>
    </location>
</feature>
<dbReference type="GO" id="GO:0016020">
    <property type="term" value="C:membrane"/>
    <property type="evidence" value="ECO:0007669"/>
    <property type="project" value="UniProtKB-SubCell"/>
</dbReference>
<feature type="compositionally biased region" description="Low complexity" evidence="5">
    <location>
        <begin position="741"/>
        <end position="766"/>
    </location>
</feature>
<keyword evidence="2 6" id="KW-0812">Transmembrane</keyword>
<feature type="transmembrane region" description="Helical" evidence="6">
    <location>
        <begin position="327"/>
        <end position="346"/>
    </location>
</feature>
<feature type="transmembrane region" description="Helical" evidence="6">
    <location>
        <begin position="207"/>
        <end position="225"/>
    </location>
</feature>